<dbReference type="Gene3D" id="3.30.70.20">
    <property type="match status" value="1"/>
</dbReference>
<dbReference type="InterPro" id="IPR052911">
    <property type="entry name" value="Corrinoid_activation_enz"/>
</dbReference>
<evidence type="ECO:0000313" key="3">
    <source>
        <dbReference type="Proteomes" id="UP000594463"/>
    </source>
</evidence>
<dbReference type="RefSeq" id="WP_218110958.1">
    <property type="nucleotide sequence ID" value="NZ_CP065383.1"/>
</dbReference>
<evidence type="ECO:0000259" key="1">
    <source>
        <dbReference type="PROSITE" id="PS51379"/>
    </source>
</evidence>
<reference evidence="2 3" key="1">
    <citation type="journal article" date="2021" name="Nat. Commun.">
        <title>Isolation of a member of the candidate phylum Atribacteria reveals a unique cell membrane structure.</title>
        <authorList>
            <person name="Taiki K."/>
            <person name="Nobu M.K."/>
            <person name="Kusada H."/>
            <person name="Meng X.-Y."/>
            <person name="Hosoki N."/>
            <person name="Uematsu K."/>
            <person name="Yoshioka H."/>
            <person name="Kamagata Y."/>
            <person name="Tamaki H."/>
        </authorList>
    </citation>
    <scope>NUCLEOTIDE SEQUENCE [LARGE SCALE GENOMIC DNA]</scope>
    <source>
        <strain evidence="2 3">RT761</strain>
    </source>
</reference>
<evidence type="ECO:0000313" key="2">
    <source>
        <dbReference type="EMBL" id="QPM68452.1"/>
    </source>
</evidence>
<dbReference type="KEGG" id="alam:RT761_01672"/>
<dbReference type="AlphaFoldDB" id="A0A7T1AM30"/>
<dbReference type="PROSITE" id="PS51379">
    <property type="entry name" value="4FE4S_FER_2"/>
    <property type="match status" value="2"/>
</dbReference>
<dbReference type="Pfam" id="PF13237">
    <property type="entry name" value="Fer4_10"/>
    <property type="match status" value="1"/>
</dbReference>
<feature type="domain" description="4Fe-4S ferredoxin-type" evidence="1">
    <location>
        <begin position="11"/>
        <end position="40"/>
    </location>
</feature>
<gene>
    <name evidence="2" type="ORF">RT761_01672</name>
</gene>
<protein>
    <submittedName>
        <fullName evidence="2">Ferredoxin-1</fullName>
    </submittedName>
</protein>
<sequence>MVDGRNTIRRNIIKIDKEKCNGCGQCVLACAEGAIQITDGKARLVKDSYCDGLGACIGECPTGALQIEERIAEPFDESFQPQPPSQPEPLPACGCPGTMAQSLKGNSFQQKNPVNSLPVKERQSLLENWPVQLTLVPTEAPYLKNASLVIAADCVPFTYPAFHEKFLTGKVLLIGCPKLDNVDLYEDKLAQIFRQNRIKELNIVYMEVPCCRGLIPMVQNALLQSGAKVPVKINQISIKGEILKQEVLKVTPLIDNQMCCPSSAFFK</sequence>
<dbReference type="PANTHER" id="PTHR42895">
    <property type="entry name" value="IRON-SULFUR CLUSTER-BINDING PROTEIN-RELATED"/>
    <property type="match status" value="1"/>
</dbReference>
<dbReference type="Proteomes" id="UP000594463">
    <property type="component" value="Chromosome"/>
</dbReference>
<accession>A0A7T1AM30</accession>
<dbReference type="InterPro" id="IPR017896">
    <property type="entry name" value="4Fe4S_Fe-S-bd"/>
</dbReference>
<dbReference type="EMBL" id="CP065383">
    <property type="protein sequence ID" value="QPM68452.1"/>
    <property type="molecule type" value="Genomic_DNA"/>
</dbReference>
<feature type="domain" description="4Fe-4S ferredoxin-type" evidence="1">
    <location>
        <begin position="41"/>
        <end position="70"/>
    </location>
</feature>
<proteinExistence type="predicted"/>
<name>A0A7T1AM30_ATRLM</name>
<dbReference type="SUPFAM" id="SSF54862">
    <property type="entry name" value="4Fe-4S ferredoxins"/>
    <property type="match status" value="1"/>
</dbReference>
<dbReference type="PANTHER" id="PTHR42895:SF1">
    <property type="entry name" value="IRON-SULFUR CLUSTER PROTEIN"/>
    <property type="match status" value="1"/>
</dbReference>
<keyword evidence="3" id="KW-1185">Reference proteome</keyword>
<organism evidence="2 3">
    <name type="scientific">Atribacter laminatus</name>
    <dbReference type="NCBI Taxonomy" id="2847778"/>
    <lineage>
        <taxon>Bacteria</taxon>
        <taxon>Pseudomonadati</taxon>
        <taxon>Atribacterota</taxon>
        <taxon>Atribacteria</taxon>
        <taxon>Atribacterales</taxon>
        <taxon>Atribacteraceae</taxon>
        <taxon>Atribacter</taxon>
    </lineage>
</organism>